<evidence type="ECO:0000313" key="3">
    <source>
        <dbReference type="Proteomes" id="UP001151760"/>
    </source>
</evidence>
<sequence>MSYGLGIQQFQFAAAEFSLANIQSLEVLCMEGKISSSLTFLTMSGSALITQFLHFPYGPKRALKNTIQDLINSRTTSRVNISHGNIRDEERGENQGESKIPPTPHLSPYNRNNGIINEAMINVFH</sequence>
<reference evidence="2" key="2">
    <citation type="submission" date="2022-01" db="EMBL/GenBank/DDBJ databases">
        <authorList>
            <person name="Yamashiro T."/>
            <person name="Shiraishi A."/>
            <person name="Satake H."/>
            <person name="Nakayama K."/>
        </authorList>
    </citation>
    <scope>NUCLEOTIDE SEQUENCE</scope>
</reference>
<proteinExistence type="predicted"/>
<feature type="compositionally biased region" description="Basic and acidic residues" evidence="1">
    <location>
        <begin position="85"/>
        <end position="96"/>
    </location>
</feature>
<name>A0ABQ5AEU2_9ASTR</name>
<comment type="caution">
    <text evidence="2">The sequence shown here is derived from an EMBL/GenBank/DDBJ whole genome shotgun (WGS) entry which is preliminary data.</text>
</comment>
<accession>A0ABQ5AEU2</accession>
<protein>
    <submittedName>
        <fullName evidence="2">Uncharacterized protein</fullName>
    </submittedName>
</protein>
<evidence type="ECO:0000256" key="1">
    <source>
        <dbReference type="SAM" id="MobiDB-lite"/>
    </source>
</evidence>
<reference evidence="2" key="1">
    <citation type="journal article" date="2022" name="Int. J. Mol. Sci.">
        <title>Draft Genome of Tanacetum Coccineum: Genomic Comparison of Closely Related Tanacetum-Family Plants.</title>
        <authorList>
            <person name="Yamashiro T."/>
            <person name="Shiraishi A."/>
            <person name="Nakayama K."/>
            <person name="Satake H."/>
        </authorList>
    </citation>
    <scope>NUCLEOTIDE SEQUENCE</scope>
</reference>
<dbReference type="EMBL" id="BQNB010012252">
    <property type="protein sequence ID" value="GJT01191.1"/>
    <property type="molecule type" value="Genomic_DNA"/>
</dbReference>
<feature type="region of interest" description="Disordered" evidence="1">
    <location>
        <begin position="84"/>
        <end position="111"/>
    </location>
</feature>
<organism evidence="2 3">
    <name type="scientific">Tanacetum coccineum</name>
    <dbReference type="NCBI Taxonomy" id="301880"/>
    <lineage>
        <taxon>Eukaryota</taxon>
        <taxon>Viridiplantae</taxon>
        <taxon>Streptophyta</taxon>
        <taxon>Embryophyta</taxon>
        <taxon>Tracheophyta</taxon>
        <taxon>Spermatophyta</taxon>
        <taxon>Magnoliopsida</taxon>
        <taxon>eudicotyledons</taxon>
        <taxon>Gunneridae</taxon>
        <taxon>Pentapetalae</taxon>
        <taxon>asterids</taxon>
        <taxon>campanulids</taxon>
        <taxon>Asterales</taxon>
        <taxon>Asteraceae</taxon>
        <taxon>Asteroideae</taxon>
        <taxon>Anthemideae</taxon>
        <taxon>Anthemidinae</taxon>
        <taxon>Tanacetum</taxon>
    </lineage>
</organism>
<gene>
    <name evidence="2" type="ORF">Tco_0822360</name>
</gene>
<dbReference type="Proteomes" id="UP001151760">
    <property type="component" value="Unassembled WGS sequence"/>
</dbReference>
<evidence type="ECO:0000313" key="2">
    <source>
        <dbReference type="EMBL" id="GJT01191.1"/>
    </source>
</evidence>
<keyword evidence="3" id="KW-1185">Reference proteome</keyword>